<evidence type="ECO:0000256" key="12">
    <source>
        <dbReference type="ARBA" id="ARBA00035585"/>
    </source>
</evidence>
<keyword evidence="10 13" id="KW-0407">Ion channel</keyword>
<evidence type="ECO:0000313" key="15">
    <source>
        <dbReference type="Proteomes" id="UP000366819"/>
    </source>
</evidence>
<keyword evidence="2 13" id="KW-0813">Transport</keyword>
<evidence type="ECO:0000256" key="6">
    <source>
        <dbReference type="ARBA" id="ARBA00022989"/>
    </source>
</evidence>
<organism evidence="14 15">
    <name type="scientific">Pandoraea aquatica</name>
    <dbReference type="NCBI Taxonomy" id="2508290"/>
    <lineage>
        <taxon>Bacteria</taxon>
        <taxon>Pseudomonadati</taxon>
        <taxon>Pseudomonadota</taxon>
        <taxon>Betaproteobacteria</taxon>
        <taxon>Burkholderiales</taxon>
        <taxon>Burkholderiaceae</taxon>
        <taxon>Pandoraea</taxon>
    </lineage>
</organism>
<dbReference type="EMBL" id="CABPSN010000009">
    <property type="protein sequence ID" value="VVE48894.1"/>
    <property type="molecule type" value="Genomic_DNA"/>
</dbReference>
<evidence type="ECO:0000256" key="13">
    <source>
        <dbReference type="HAMAP-Rule" id="MF_00454"/>
    </source>
</evidence>
<dbReference type="Proteomes" id="UP000366819">
    <property type="component" value="Unassembled WGS sequence"/>
</dbReference>
<keyword evidence="7 13" id="KW-0915">Sodium</keyword>
<name>A0A5E4YJC9_9BURK</name>
<sequence length="133" mass="13748">MLASVVAISLGASLGALLRWVLSVQLNAILPTLPLGTLAANLGGGYLIGIAVAVFSYIPSIPVEWRLFVVTGFLGGLTTFSTFSAEVTTLLREGQIGWASLIVVVHVGGSLVMTLLGMATATLLVQWLRPAAG</sequence>
<dbReference type="PANTHER" id="PTHR28259:SF1">
    <property type="entry name" value="FLUORIDE EXPORT PROTEIN 1-RELATED"/>
    <property type="match status" value="1"/>
</dbReference>
<keyword evidence="13" id="KW-0479">Metal-binding</keyword>
<evidence type="ECO:0000256" key="1">
    <source>
        <dbReference type="ARBA" id="ARBA00004651"/>
    </source>
</evidence>
<dbReference type="RefSeq" id="WP_150577952.1">
    <property type="nucleotide sequence ID" value="NZ_CABPSN010000009.1"/>
</dbReference>
<keyword evidence="15" id="KW-1185">Reference proteome</keyword>
<comment type="function">
    <text evidence="13">Fluoride-specific ion channel. Important for reducing fluoride concentration in the cell, thus reducing its toxicity.</text>
</comment>
<evidence type="ECO:0000256" key="3">
    <source>
        <dbReference type="ARBA" id="ARBA00022475"/>
    </source>
</evidence>
<evidence type="ECO:0000256" key="9">
    <source>
        <dbReference type="ARBA" id="ARBA00023136"/>
    </source>
</evidence>
<accession>A0A5E4YJC9</accession>
<keyword evidence="3 13" id="KW-1003">Cell membrane</keyword>
<feature type="binding site" evidence="13">
    <location>
        <position position="78"/>
    </location>
    <ligand>
        <name>Na(+)</name>
        <dbReference type="ChEBI" id="CHEBI:29101"/>
        <note>structural</note>
    </ligand>
</feature>
<dbReference type="GO" id="GO:0046872">
    <property type="term" value="F:metal ion binding"/>
    <property type="evidence" value="ECO:0007669"/>
    <property type="project" value="UniProtKB-KW"/>
</dbReference>
<keyword evidence="6 13" id="KW-1133">Transmembrane helix</keyword>
<dbReference type="OrthoDB" id="9806299at2"/>
<feature type="transmembrane region" description="Helical" evidence="13">
    <location>
        <begin position="96"/>
        <end position="125"/>
    </location>
</feature>
<reference evidence="14 15" key="1">
    <citation type="submission" date="2019-08" db="EMBL/GenBank/DDBJ databases">
        <authorList>
            <person name="Peeters C."/>
        </authorList>
    </citation>
    <scope>NUCLEOTIDE SEQUENCE [LARGE SCALE GENOMIC DNA]</scope>
    <source>
        <strain evidence="14 15">LMG 31011</strain>
    </source>
</reference>
<dbReference type="AlphaFoldDB" id="A0A5E4YJC9"/>
<feature type="transmembrane region" description="Helical" evidence="13">
    <location>
        <begin position="65"/>
        <end position="84"/>
    </location>
</feature>
<dbReference type="GO" id="GO:0140114">
    <property type="term" value="P:cellular detoxification of fluoride"/>
    <property type="evidence" value="ECO:0007669"/>
    <property type="project" value="UniProtKB-UniRule"/>
</dbReference>
<dbReference type="GO" id="GO:0062054">
    <property type="term" value="F:fluoride channel activity"/>
    <property type="evidence" value="ECO:0007669"/>
    <property type="project" value="UniProtKB-UniRule"/>
</dbReference>
<evidence type="ECO:0000313" key="14">
    <source>
        <dbReference type="EMBL" id="VVE48894.1"/>
    </source>
</evidence>
<dbReference type="InterPro" id="IPR003691">
    <property type="entry name" value="FluC"/>
</dbReference>
<evidence type="ECO:0000256" key="2">
    <source>
        <dbReference type="ARBA" id="ARBA00022448"/>
    </source>
</evidence>
<evidence type="ECO:0000256" key="11">
    <source>
        <dbReference type="ARBA" id="ARBA00035120"/>
    </source>
</evidence>
<dbReference type="GO" id="GO:0005886">
    <property type="term" value="C:plasma membrane"/>
    <property type="evidence" value="ECO:0007669"/>
    <property type="project" value="UniProtKB-SubCell"/>
</dbReference>
<proteinExistence type="inferred from homology"/>
<gene>
    <name evidence="13" type="primary">fluC</name>
    <name evidence="13" type="synonym">crcB</name>
    <name evidence="14" type="ORF">PAQ31011_04583</name>
</gene>
<evidence type="ECO:0000256" key="7">
    <source>
        <dbReference type="ARBA" id="ARBA00023053"/>
    </source>
</evidence>
<keyword evidence="4" id="KW-0997">Cell inner membrane</keyword>
<feature type="binding site" evidence="13">
    <location>
        <position position="75"/>
    </location>
    <ligand>
        <name>Na(+)</name>
        <dbReference type="ChEBI" id="CHEBI:29101"/>
        <note>structural</note>
    </ligand>
</feature>
<evidence type="ECO:0000256" key="8">
    <source>
        <dbReference type="ARBA" id="ARBA00023065"/>
    </source>
</evidence>
<dbReference type="PANTHER" id="PTHR28259">
    <property type="entry name" value="FLUORIDE EXPORT PROTEIN 1-RELATED"/>
    <property type="match status" value="1"/>
</dbReference>
<comment type="similarity">
    <text evidence="11 13">Belongs to the fluoride channel Fluc/FEX (TC 1.A.43) family.</text>
</comment>
<comment type="subcellular location">
    <subcellularLocation>
        <location evidence="1 13">Cell membrane</location>
        <topology evidence="1 13">Multi-pass membrane protein</topology>
    </subcellularLocation>
</comment>
<keyword evidence="8 13" id="KW-0406">Ion transport</keyword>
<protein>
    <recommendedName>
        <fullName evidence="13">Fluoride-specific ion channel FluC</fullName>
    </recommendedName>
</protein>
<keyword evidence="5 13" id="KW-0812">Transmembrane</keyword>
<keyword evidence="9 13" id="KW-0472">Membrane</keyword>
<comment type="catalytic activity">
    <reaction evidence="12">
        <text>fluoride(in) = fluoride(out)</text>
        <dbReference type="Rhea" id="RHEA:76159"/>
        <dbReference type="ChEBI" id="CHEBI:17051"/>
    </reaction>
    <physiologicalReaction direction="left-to-right" evidence="12">
        <dbReference type="Rhea" id="RHEA:76160"/>
    </physiologicalReaction>
</comment>
<dbReference type="HAMAP" id="MF_00454">
    <property type="entry name" value="FluC"/>
    <property type="match status" value="1"/>
</dbReference>
<dbReference type="NCBIfam" id="TIGR00494">
    <property type="entry name" value="crcB"/>
    <property type="match status" value="1"/>
</dbReference>
<feature type="transmembrane region" description="Helical" evidence="13">
    <location>
        <begin position="39"/>
        <end position="58"/>
    </location>
</feature>
<evidence type="ECO:0000256" key="5">
    <source>
        <dbReference type="ARBA" id="ARBA00022692"/>
    </source>
</evidence>
<dbReference type="NCBIfam" id="NF010792">
    <property type="entry name" value="PRK14196.1"/>
    <property type="match status" value="1"/>
</dbReference>
<dbReference type="Pfam" id="PF02537">
    <property type="entry name" value="CRCB"/>
    <property type="match status" value="1"/>
</dbReference>
<evidence type="ECO:0000256" key="10">
    <source>
        <dbReference type="ARBA" id="ARBA00023303"/>
    </source>
</evidence>
<evidence type="ECO:0000256" key="4">
    <source>
        <dbReference type="ARBA" id="ARBA00022519"/>
    </source>
</evidence>
<comment type="activity regulation">
    <text evidence="13">Na(+) is not transported, but it plays an essential structural role and its presence is essential for fluoride channel function.</text>
</comment>